<reference evidence="4 5" key="1">
    <citation type="submission" date="2024-06" db="EMBL/GenBank/DDBJ databases">
        <title>The draft genome of Grus japonensis, version 3.</title>
        <authorList>
            <person name="Nabeshima K."/>
            <person name="Suzuki S."/>
            <person name="Onuma M."/>
        </authorList>
    </citation>
    <scope>NUCLEOTIDE SEQUENCE [LARGE SCALE GENOMIC DNA]</scope>
    <source>
        <strain evidence="4 5">451A</strain>
    </source>
</reference>
<evidence type="ECO:0000259" key="3">
    <source>
        <dbReference type="Pfam" id="PF20266"/>
    </source>
</evidence>
<dbReference type="SMART" id="SM01265">
    <property type="entry name" value="Mab-21"/>
    <property type="match status" value="1"/>
</dbReference>
<name>A0ABC9VW48_GRUJA</name>
<dbReference type="Gene3D" id="1.10.1410.40">
    <property type="match status" value="1"/>
</dbReference>
<dbReference type="Proteomes" id="UP001623348">
    <property type="component" value="Unassembled WGS sequence"/>
</dbReference>
<accession>A0ABC9VW48</accession>
<dbReference type="AlphaFoldDB" id="A0ABC9VW48"/>
<evidence type="ECO:0000259" key="2">
    <source>
        <dbReference type="Pfam" id="PF03281"/>
    </source>
</evidence>
<comment type="caution">
    <text evidence="4">The sequence shown here is derived from an EMBL/GenBank/DDBJ whole genome shotgun (WGS) entry which is preliminary data.</text>
</comment>
<dbReference type="Pfam" id="PF03281">
    <property type="entry name" value="Mab-21"/>
    <property type="match status" value="1"/>
</dbReference>
<proteinExistence type="inferred from homology"/>
<comment type="similarity">
    <text evidence="1">Belongs to the mab-21 family.</text>
</comment>
<sequence>MKLKSEERKARQAWKASVADCFRRYKSQSNTIQDPAFCLASPAELTYTASPQVEQRHYLVSKAVEEVQKIIQQLTAEISYKATRFQAISNSGIHNENIKVLAPSQFLITVPLRGLTGYRECQVRHWRYYTMHGAKLLSSVRDPEELHQWLEVEQFSKSLQQWHETDVNIEGDLVPAKVLIVFRELVEKSIISCNLSSKVTVLESFSSVVRVAVETSESQVEVELVPAVEIPTCWPEKARWPRCLKRWPSQEKVQCIKSLGFDLLARSNYHWQLCFSRAEHILMEGLDEDGGCRMKCFRVMRQMKEDVWCTGNKPVITAYHLQTVLFWTCEKYPRTKDWRCFPEAFLRLVQKLHKCVSQHFLKHYFVKNTNLLKYANTSDLDLVASKLAVFLENPVFCLD</sequence>
<feature type="domain" description="Mab-21-like nucleotidyltransferase" evidence="2">
    <location>
        <begin position="95"/>
        <end position="285"/>
    </location>
</feature>
<dbReference type="Gene3D" id="3.30.460.90">
    <property type="match status" value="1"/>
</dbReference>
<keyword evidence="5" id="KW-1185">Reference proteome</keyword>
<evidence type="ECO:0000256" key="1">
    <source>
        <dbReference type="ARBA" id="ARBA00008307"/>
    </source>
</evidence>
<dbReference type="PANTHER" id="PTHR10656:SF30">
    <property type="entry name" value="PROTEIN MAB-21-LIKE 3"/>
    <property type="match status" value="1"/>
</dbReference>
<dbReference type="PANTHER" id="PTHR10656">
    <property type="entry name" value="CELL FATE DETERMINING PROTEIN MAB21-RELATED"/>
    <property type="match status" value="1"/>
</dbReference>
<gene>
    <name evidence="4" type="ORF">GRJ2_000227200</name>
</gene>
<dbReference type="InterPro" id="IPR046903">
    <property type="entry name" value="Mab-21-like_nuc_Trfase"/>
</dbReference>
<protein>
    <submittedName>
        <fullName evidence="4">Protein mab-21-like 3</fullName>
    </submittedName>
</protein>
<feature type="domain" description="Mab-21-like HhH/H2TH-like" evidence="3">
    <location>
        <begin position="292"/>
        <end position="387"/>
    </location>
</feature>
<evidence type="ECO:0000313" key="4">
    <source>
        <dbReference type="EMBL" id="GAB0177619.1"/>
    </source>
</evidence>
<dbReference type="InterPro" id="IPR024810">
    <property type="entry name" value="MAB21L/cGLR"/>
</dbReference>
<dbReference type="EMBL" id="BAAFJT010000001">
    <property type="protein sequence ID" value="GAB0177619.1"/>
    <property type="molecule type" value="Genomic_DNA"/>
</dbReference>
<dbReference type="Pfam" id="PF20266">
    <property type="entry name" value="Mab-21_C"/>
    <property type="match status" value="1"/>
</dbReference>
<dbReference type="InterPro" id="IPR046906">
    <property type="entry name" value="Mab-21_HhH/H2TH-like"/>
</dbReference>
<organism evidence="4 5">
    <name type="scientific">Grus japonensis</name>
    <name type="common">Japanese crane</name>
    <name type="synonym">Red-crowned crane</name>
    <dbReference type="NCBI Taxonomy" id="30415"/>
    <lineage>
        <taxon>Eukaryota</taxon>
        <taxon>Metazoa</taxon>
        <taxon>Chordata</taxon>
        <taxon>Craniata</taxon>
        <taxon>Vertebrata</taxon>
        <taxon>Euteleostomi</taxon>
        <taxon>Archelosauria</taxon>
        <taxon>Archosauria</taxon>
        <taxon>Dinosauria</taxon>
        <taxon>Saurischia</taxon>
        <taxon>Theropoda</taxon>
        <taxon>Coelurosauria</taxon>
        <taxon>Aves</taxon>
        <taxon>Neognathae</taxon>
        <taxon>Neoaves</taxon>
        <taxon>Gruiformes</taxon>
        <taxon>Gruidae</taxon>
        <taxon>Grus</taxon>
    </lineage>
</organism>
<evidence type="ECO:0000313" key="5">
    <source>
        <dbReference type="Proteomes" id="UP001623348"/>
    </source>
</evidence>